<organism evidence="1">
    <name type="scientific">Rhizophora mucronata</name>
    <name type="common">Asiatic mangrove</name>
    <dbReference type="NCBI Taxonomy" id="61149"/>
    <lineage>
        <taxon>Eukaryota</taxon>
        <taxon>Viridiplantae</taxon>
        <taxon>Streptophyta</taxon>
        <taxon>Embryophyta</taxon>
        <taxon>Tracheophyta</taxon>
        <taxon>Spermatophyta</taxon>
        <taxon>Magnoliopsida</taxon>
        <taxon>eudicotyledons</taxon>
        <taxon>Gunneridae</taxon>
        <taxon>Pentapetalae</taxon>
        <taxon>rosids</taxon>
        <taxon>fabids</taxon>
        <taxon>Malpighiales</taxon>
        <taxon>Rhizophoraceae</taxon>
        <taxon>Rhizophora</taxon>
    </lineage>
</organism>
<proteinExistence type="predicted"/>
<sequence length="29" mass="3453">MIEQLNIVPDCDFNPIMEKMMLQKGVTWK</sequence>
<protein>
    <submittedName>
        <fullName evidence="1">Uncharacterized protein</fullName>
    </submittedName>
</protein>
<evidence type="ECO:0000313" key="1">
    <source>
        <dbReference type="EMBL" id="MBX72429.1"/>
    </source>
</evidence>
<dbReference type="EMBL" id="GGEC01091945">
    <property type="protein sequence ID" value="MBX72429.1"/>
    <property type="molecule type" value="Transcribed_RNA"/>
</dbReference>
<name>A0A2P2QZK1_RHIMU</name>
<accession>A0A2P2QZK1</accession>
<reference evidence="1" key="1">
    <citation type="submission" date="2018-02" db="EMBL/GenBank/DDBJ databases">
        <title>Rhizophora mucronata_Transcriptome.</title>
        <authorList>
            <person name="Meera S.P."/>
            <person name="Sreeshan A."/>
            <person name="Augustine A."/>
        </authorList>
    </citation>
    <scope>NUCLEOTIDE SEQUENCE</scope>
    <source>
        <tissue evidence="1">Leaf</tissue>
    </source>
</reference>
<dbReference type="AlphaFoldDB" id="A0A2P2QZK1"/>